<reference evidence="11 12" key="1">
    <citation type="journal article" date="2016" name="Nat. Commun.">
        <title>Thousands of microbial genomes shed light on interconnected biogeochemical processes in an aquifer system.</title>
        <authorList>
            <person name="Anantharaman K."/>
            <person name="Brown C.T."/>
            <person name="Hug L.A."/>
            <person name="Sharon I."/>
            <person name="Castelle C.J."/>
            <person name="Probst A.J."/>
            <person name="Thomas B.C."/>
            <person name="Singh A."/>
            <person name="Wilkins M.J."/>
            <person name="Karaoz U."/>
            <person name="Brodie E.L."/>
            <person name="Williams K.H."/>
            <person name="Hubbard S.S."/>
            <person name="Banfield J.F."/>
        </authorList>
    </citation>
    <scope>NUCLEOTIDE SEQUENCE [LARGE SCALE GENOMIC DNA]</scope>
</reference>
<comment type="catalytic activity">
    <reaction evidence="9">
        <text>tRNA(Ala) + L-alanine + ATP = L-alanyl-tRNA(Ala) + AMP + diphosphate</text>
        <dbReference type="Rhea" id="RHEA:12540"/>
        <dbReference type="Rhea" id="RHEA-COMP:9657"/>
        <dbReference type="Rhea" id="RHEA-COMP:9923"/>
        <dbReference type="ChEBI" id="CHEBI:30616"/>
        <dbReference type="ChEBI" id="CHEBI:33019"/>
        <dbReference type="ChEBI" id="CHEBI:57972"/>
        <dbReference type="ChEBI" id="CHEBI:78442"/>
        <dbReference type="ChEBI" id="CHEBI:78497"/>
        <dbReference type="ChEBI" id="CHEBI:456215"/>
        <dbReference type="EC" id="6.1.1.7"/>
    </reaction>
</comment>
<keyword evidence="9" id="KW-0862">Zinc</keyword>
<keyword evidence="9" id="KW-0963">Cytoplasm</keyword>
<feature type="binding site" evidence="9">
    <location>
        <position position="475"/>
    </location>
    <ligand>
        <name>Zn(2+)</name>
        <dbReference type="ChEBI" id="CHEBI:29105"/>
    </ligand>
</feature>
<comment type="function">
    <text evidence="9">Catalyzes the attachment of alanine to tRNA(Ala) in a two-step reaction: alanine is first activated by ATP to form Ala-AMP and then transferred to the acceptor end of tRNA(Ala). Also edits incorrectly charged Ser-tRNA(Ala) and Gly-tRNA(Ala) via its editing domain.</text>
</comment>
<proteinExistence type="inferred from homology"/>
<dbReference type="SMART" id="SM00863">
    <property type="entry name" value="tRNA_SAD"/>
    <property type="match status" value="1"/>
</dbReference>
<dbReference type="Gene3D" id="3.30.980.10">
    <property type="entry name" value="Threonyl-trna Synthetase, Chain A, domain 2"/>
    <property type="match status" value="1"/>
</dbReference>
<dbReference type="InterPro" id="IPR012947">
    <property type="entry name" value="tRNA_SAD"/>
</dbReference>
<dbReference type="GO" id="GO:0002161">
    <property type="term" value="F:aminoacyl-tRNA deacylase activity"/>
    <property type="evidence" value="ECO:0007669"/>
    <property type="project" value="TreeGrafter"/>
</dbReference>
<dbReference type="InterPro" id="IPR018163">
    <property type="entry name" value="Thr/Ala-tRNA-synth_IIc_edit"/>
</dbReference>
<comment type="caution">
    <text evidence="11">The sequence shown here is derived from an EMBL/GenBank/DDBJ whole genome shotgun (WGS) entry which is preliminary data.</text>
</comment>
<evidence type="ECO:0000256" key="5">
    <source>
        <dbReference type="ARBA" id="ARBA00022840"/>
    </source>
</evidence>
<dbReference type="GO" id="GO:0000049">
    <property type="term" value="F:tRNA binding"/>
    <property type="evidence" value="ECO:0007669"/>
    <property type="project" value="UniProtKB-KW"/>
</dbReference>
<dbReference type="GO" id="GO:0008270">
    <property type="term" value="F:zinc ion binding"/>
    <property type="evidence" value="ECO:0007669"/>
    <property type="project" value="UniProtKB-UniRule"/>
</dbReference>
<dbReference type="Proteomes" id="UP000176504">
    <property type="component" value="Unassembled WGS sequence"/>
</dbReference>
<keyword evidence="2 9" id="KW-0820">tRNA-binding</keyword>
<sequence>MLSHLDLRRKFIEFYTDSVRKHVEIQNSPLVPQNDPTTLFTGSGMQPLIPYLLGEPHPEGKRLVNIQKCIRAEDLDEVGETPVHHTFFEMMGNWSLGDYFKKEQIGWSLEFFVNIIGLSVEKLYVSVFQGDAKIPKDTESLEIWKKEFKKYGITAEEGDIHLVGKGNLRIFSYPRNKNWWERSGAKAGDPAGPDSEIFYDTGRAHDPKYGDLCHVNCNCRRFIEICNNVFMQYEKQEDGSYKPLKKNSVDVGYGFERVLLVANGMDDDYETDVFSKVVERVEKLSGKTYGESDDFDKCFRIIADHIRTSVFLTAEDVLPSNKEHGYLLRRLVRRAIRFAKKLGIKKGFSKDLAGAVIETFKEPYPHLLTKKEQIISELLKEEERFGDALEKGLKKLEHLLAMKGTLSGEDAFMIYETYGFPLELIIEVAKEVNVEVDTETFNKAFEKHKEKSKLASEVKFKGGLEGTSEMHIKYHTATHLLHQALRDTLGSEVRQMGSNITTERLRFDFSFDRKMTEEEIKKVEEIVNGKISEDLPVSSVDLSKEEAEKSGALHFFGEKYGETVKVYCIGKDLKDAYSKEYCGGPHVKNTGELGRFKILKEEASSKGVRRIKAVLS</sequence>
<comment type="cofactor">
    <cofactor evidence="9">
        <name>Zn(2+)</name>
        <dbReference type="ChEBI" id="CHEBI:29105"/>
    </cofactor>
    <text evidence="9">Binds 1 zinc ion per subunit.</text>
</comment>
<dbReference type="Pfam" id="PF01411">
    <property type="entry name" value="tRNA-synt_2c"/>
    <property type="match status" value="1"/>
</dbReference>
<evidence type="ECO:0000313" key="12">
    <source>
        <dbReference type="Proteomes" id="UP000176504"/>
    </source>
</evidence>
<dbReference type="CDD" id="cd00673">
    <property type="entry name" value="AlaRS_core"/>
    <property type="match status" value="1"/>
</dbReference>
<accession>A0A1F4VD47</accession>
<dbReference type="InterPro" id="IPR023033">
    <property type="entry name" value="Ala_tRNA_ligase_euk/bac"/>
</dbReference>
<comment type="similarity">
    <text evidence="1 9">Belongs to the class-II aminoacyl-tRNA synthetase family.</text>
</comment>
<dbReference type="SUPFAM" id="SSF101353">
    <property type="entry name" value="Putative anticodon-binding domain of alanyl-tRNA synthetase (AlaRS)"/>
    <property type="match status" value="1"/>
</dbReference>
<dbReference type="InterPro" id="IPR018164">
    <property type="entry name" value="Ala-tRNA-synth_IIc_N"/>
</dbReference>
<feature type="binding site" evidence="9">
    <location>
        <position position="586"/>
    </location>
    <ligand>
        <name>Zn(2+)</name>
        <dbReference type="ChEBI" id="CHEBI:29105"/>
    </ligand>
</feature>
<dbReference type="AlphaFoldDB" id="A0A1F4VD47"/>
<dbReference type="GO" id="GO:0006419">
    <property type="term" value="P:alanyl-tRNA aminoacylation"/>
    <property type="evidence" value="ECO:0007669"/>
    <property type="project" value="UniProtKB-UniRule"/>
</dbReference>
<evidence type="ECO:0000256" key="8">
    <source>
        <dbReference type="ARBA" id="ARBA00023146"/>
    </source>
</evidence>
<dbReference type="SUPFAM" id="SSF55186">
    <property type="entry name" value="ThrRS/AlaRS common domain"/>
    <property type="match status" value="1"/>
</dbReference>
<dbReference type="PANTHER" id="PTHR11777">
    <property type="entry name" value="ALANYL-TRNA SYNTHETASE"/>
    <property type="match status" value="1"/>
</dbReference>
<dbReference type="GO" id="GO:0005737">
    <property type="term" value="C:cytoplasm"/>
    <property type="evidence" value="ECO:0007669"/>
    <property type="project" value="UniProtKB-SubCell"/>
</dbReference>
<dbReference type="PRINTS" id="PR00980">
    <property type="entry name" value="TRNASYNTHALA"/>
</dbReference>
<dbReference type="GO" id="GO:0005524">
    <property type="term" value="F:ATP binding"/>
    <property type="evidence" value="ECO:0007669"/>
    <property type="project" value="UniProtKB-UniRule"/>
</dbReference>
<dbReference type="PROSITE" id="PS50860">
    <property type="entry name" value="AA_TRNA_LIGASE_II_ALA"/>
    <property type="match status" value="1"/>
</dbReference>
<keyword evidence="3 9" id="KW-0436">Ligase</keyword>
<dbReference type="Gene3D" id="3.30.930.10">
    <property type="entry name" value="Bira Bifunctional Protein, Domain 2"/>
    <property type="match status" value="1"/>
</dbReference>
<keyword evidence="8 9" id="KW-0030">Aminoacyl-tRNA synthetase</keyword>
<keyword evidence="7 9" id="KW-0648">Protein biosynthesis</keyword>
<dbReference type="GO" id="GO:0004813">
    <property type="term" value="F:alanine-tRNA ligase activity"/>
    <property type="evidence" value="ECO:0007669"/>
    <property type="project" value="UniProtKB-UniRule"/>
</dbReference>
<evidence type="ECO:0000259" key="10">
    <source>
        <dbReference type="PROSITE" id="PS50860"/>
    </source>
</evidence>
<gene>
    <name evidence="9" type="primary">alaS</name>
    <name evidence="11" type="ORF">A3A78_04425</name>
</gene>
<dbReference type="Gene3D" id="3.30.54.20">
    <property type="match status" value="1"/>
</dbReference>
<keyword evidence="5 9" id="KW-0067">ATP-binding</keyword>
<name>A0A1F4VD47_UNCKA</name>
<dbReference type="EC" id="6.1.1.7" evidence="9"/>
<feature type="binding site" evidence="9">
    <location>
        <position position="582"/>
    </location>
    <ligand>
        <name>Zn(2+)</name>
        <dbReference type="ChEBI" id="CHEBI:29105"/>
    </ligand>
</feature>
<evidence type="ECO:0000256" key="9">
    <source>
        <dbReference type="HAMAP-Rule" id="MF_00036"/>
    </source>
</evidence>
<dbReference type="PANTHER" id="PTHR11777:SF9">
    <property type="entry name" value="ALANINE--TRNA LIGASE, CYTOPLASMIC"/>
    <property type="match status" value="1"/>
</dbReference>
<evidence type="ECO:0000256" key="3">
    <source>
        <dbReference type="ARBA" id="ARBA00022598"/>
    </source>
</evidence>
<dbReference type="InterPro" id="IPR002318">
    <property type="entry name" value="Ala-tRNA-lgiase_IIc"/>
</dbReference>
<evidence type="ECO:0000256" key="2">
    <source>
        <dbReference type="ARBA" id="ARBA00022555"/>
    </source>
</evidence>
<dbReference type="HAMAP" id="MF_00036_B">
    <property type="entry name" value="Ala_tRNA_synth_B"/>
    <property type="match status" value="1"/>
</dbReference>
<keyword evidence="4 9" id="KW-0547">Nucleotide-binding</keyword>
<keyword evidence="9" id="KW-0479">Metal-binding</keyword>
<dbReference type="SUPFAM" id="SSF55681">
    <property type="entry name" value="Class II aaRS and biotin synthetases"/>
    <property type="match status" value="1"/>
</dbReference>
<evidence type="ECO:0000256" key="1">
    <source>
        <dbReference type="ARBA" id="ARBA00008226"/>
    </source>
</evidence>
<evidence type="ECO:0000256" key="6">
    <source>
        <dbReference type="ARBA" id="ARBA00022884"/>
    </source>
</evidence>
<dbReference type="InterPro" id="IPR018165">
    <property type="entry name" value="Ala-tRNA-synth_IIc_core"/>
</dbReference>
<dbReference type="Pfam" id="PF07973">
    <property type="entry name" value="tRNA_SAD"/>
    <property type="match status" value="1"/>
</dbReference>
<comment type="domain">
    <text evidence="9">Consists of three domains; the N-terminal catalytic domain, the editing domain and the C-terminal C-Ala domain. The editing domain removes incorrectly charged amino acids, while the C-Ala domain, along with tRNA(Ala), serves as a bridge to cooperatively bring together the editing and aminoacylation centers thus stimulating deacylation of misacylated tRNAs.</text>
</comment>
<protein>
    <recommendedName>
        <fullName evidence="9">Alanine--tRNA ligase</fullName>
        <ecNumber evidence="9">6.1.1.7</ecNumber>
    </recommendedName>
    <alternativeName>
        <fullName evidence="9">Alanyl-tRNA synthetase</fullName>
        <shortName evidence="9">AlaRS</shortName>
    </alternativeName>
</protein>
<evidence type="ECO:0000256" key="4">
    <source>
        <dbReference type="ARBA" id="ARBA00022741"/>
    </source>
</evidence>
<dbReference type="InterPro" id="IPR050058">
    <property type="entry name" value="Ala-tRNA_ligase"/>
</dbReference>
<dbReference type="EMBL" id="MEVI01000003">
    <property type="protein sequence ID" value="OGC55192.1"/>
    <property type="molecule type" value="Genomic_DNA"/>
</dbReference>
<comment type="subcellular location">
    <subcellularLocation>
        <location evidence="9">Cytoplasm</location>
    </subcellularLocation>
</comment>
<organism evidence="11 12">
    <name type="scientific">candidate division WWE3 bacterium RIFCSPLOWO2_01_FULL_41_18</name>
    <dbReference type="NCBI Taxonomy" id="1802625"/>
    <lineage>
        <taxon>Bacteria</taxon>
        <taxon>Katanobacteria</taxon>
    </lineage>
</organism>
<dbReference type="FunFam" id="3.30.980.10:FF:000004">
    <property type="entry name" value="Alanine--tRNA ligase, cytoplasmic"/>
    <property type="match status" value="1"/>
</dbReference>
<dbReference type="NCBIfam" id="NF002436">
    <property type="entry name" value="PRK01584.1"/>
    <property type="match status" value="1"/>
</dbReference>
<keyword evidence="6 9" id="KW-0694">RNA-binding</keyword>
<evidence type="ECO:0000313" key="11">
    <source>
        <dbReference type="EMBL" id="OGC55192.1"/>
    </source>
</evidence>
<feature type="domain" description="Alanyl-transfer RNA synthetases family profile" evidence="10">
    <location>
        <begin position="2"/>
        <end position="616"/>
    </location>
</feature>
<dbReference type="InterPro" id="IPR045864">
    <property type="entry name" value="aa-tRNA-synth_II/BPL/LPL"/>
</dbReference>
<evidence type="ECO:0000256" key="7">
    <source>
        <dbReference type="ARBA" id="ARBA00022917"/>
    </source>
</evidence>
<dbReference type="InterPro" id="IPR018162">
    <property type="entry name" value="Ala-tRNA-ligase_IIc_anticod-bd"/>
</dbReference>
<feature type="binding site" evidence="9">
    <location>
        <position position="479"/>
    </location>
    <ligand>
        <name>Zn(2+)</name>
        <dbReference type="ChEBI" id="CHEBI:29105"/>
    </ligand>
</feature>